<name>A0A177ATN9_9BILA</name>
<dbReference type="AlphaFoldDB" id="A0A177ATN9"/>
<organism evidence="1 2">
    <name type="scientific">Intoshia linei</name>
    <dbReference type="NCBI Taxonomy" id="1819745"/>
    <lineage>
        <taxon>Eukaryota</taxon>
        <taxon>Metazoa</taxon>
        <taxon>Spiralia</taxon>
        <taxon>Lophotrochozoa</taxon>
        <taxon>Mesozoa</taxon>
        <taxon>Orthonectida</taxon>
        <taxon>Rhopaluridae</taxon>
        <taxon>Intoshia</taxon>
    </lineage>
</organism>
<keyword evidence="2" id="KW-1185">Reference proteome</keyword>
<dbReference type="EMBL" id="LWCA01001402">
    <property type="protein sequence ID" value="OAF65190.1"/>
    <property type="molecule type" value="Genomic_DNA"/>
</dbReference>
<reference evidence="1 2" key="1">
    <citation type="submission" date="2016-04" db="EMBL/GenBank/DDBJ databases">
        <title>The genome of Intoshia linei affirms orthonectids as highly simplified spiralians.</title>
        <authorList>
            <person name="Mikhailov K.V."/>
            <person name="Slusarev G.S."/>
            <person name="Nikitin M.A."/>
            <person name="Logacheva M.D."/>
            <person name="Penin A."/>
            <person name="Aleoshin V."/>
            <person name="Panchin Y.V."/>
        </authorList>
    </citation>
    <scope>NUCLEOTIDE SEQUENCE [LARGE SCALE GENOMIC DNA]</scope>
    <source>
        <strain evidence="1">Intl2013</strain>
        <tissue evidence="1">Whole animal</tissue>
    </source>
</reference>
<comment type="caution">
    <text evidence="1">The sequence shown here is derived from an EMBL/GenBank/DDBJ whole genome shotgun (WGS) entry which is preliminary data.</text>
</comment>
<evidence type="ECO:0000313" key="1">
    <source>
        <dbReference type="EMBL" id="OAF65190.1"/>
    </source>
</evidence>
<dbReference type="Proteomes" id="UP000078046">
    <property type="component" value="Unassembled WGS sequence"/>
</dbReference>
<accession>A0A177ATN9</accession>
<proteinExistence type="predicted"/>
<protein>
    <submittedName>
        <fullName evidence="1">Uncharacterized protein</fullName>
    </submittedName>
</protein>
<sequence length="81" mass="9324">MKEKFDMVLDSHMIFIVMYLNSSNCIGLDITTSSEFQDKVEFDSYINSIKFNKGESIYGVNFVKAVNCIVKWVATEKKNIL</sequence>
<gene>
    <name evidence="1" type="ORF">A3Q56_07093</name>
</gene>
<evidence type="ECO:0000313" key="2">
    <source>
        <dbReference type="Proteomes" id="UP000078046"/>
    </source>
</evidence>
<feature type="non-terminal residue" evidence="1">
    <location>
        <position position="81"/>
    </location>
</feature>